<organism evidence="2 3">
    <name type="scientific">Podospora fimiseda</name>
    <dbReference type="NCBI Taxonomy" id="252190"/>
    <lineage>
        <taxon>Eukaryota</taxon>
        <taxon>Fungi</taxon>
        <taxon>Dikarya</taxon>
        <taxon>Ascomycota</taxon>
        <taxon>Pezizomycotina</taxon>
        <taxon>Sordariomycetes</taxon>
        <taxon>Sordariomycetidae</taxon>
        <taxon>Sordariales</taxon>
        <taxon>Podosporaceae</taxon>
        <taxon>Podospora</taxon>
    </lineage>
</organism>
<dbReference type="GO" id="GO:0003690">
    <property type="term" value="F:double-stranded DNA binding"/>
    <property type="evidence" value="ECO:0007669"/>
    <property type="project" value="TreeGrafter"/>
</dbReference>
<dbReference type="InterPro" id="IPR013954">
    <property type="entry name" value="PNK3P"/>
</dbReference>
<dbReference type="PANTHER" id="PTHR12083:SF9">
    <property type="entry name" value="BIFUNCTIONAL POLYNUCLEOTIDE PHOSPHATASE_KINASE"/>
    <property type="match status" value="1"/>
</dbReference>
<dbReference type="PANTHER" id="PTHR12083">
    <property type="entry name" value="BIFUNCTIONAL POLYNUCLEOTIDE PHOSPHATASE/KINASE"/>
    <property type="match status" value="1"/>
</dbReference>
<evidence type="ECO:0000313" key="3">
    <source>
        <dbReference type="Proteomes" id="UP001301958"/>
    </source>
</evidence>
<dbReference type="Gene3D" id="3.40.50.300">
    <property type="entry name" value="P-loop containing nucleotide triphosphate hydrolases"/>
    <property type="match status" value="1"/>
</dbReference>
<dbReference type="AlphaFoldDB" id="A0AAN6YQ30"/>
<reference evidence="2" key="1">
    <citation type="journal article" date="2023" name="Mol. Phylogenet. Evol.">
        <title>Genome-scale phylogeny and comparative genomics of the fungal order Sordariales.</title>
        <authorList>
            <person name="Hensen N."/>
            <person name="Bonometti L."/>
            <person name="Westerberg I."/>
            <person name="Brannstrom I.O."/>
            <person name="Guillou S."/>
            <person name="Cros-Aarteil S."/>
            <person name="Calhoun S."/>
            <person name="Haridas S."/>
            <person name="Kuo A."/>
            <person name="Mondo S."/>
            <person name="Pangilinan J."/>
            <person name="Riley R."/>
            <person name="LaButti K."/>
            <person name="Andreopoulos B."/>
            <person name="Lipzen A."/>
            <person name="Chen C."/>
            <person name="Yan M."/>
            <person name="Daum C."/>
            <person name="Ng V."/>
            <person name="Clum A."/>
            <person name="Steindorff A."/>
            <person name="Ohm R.A."/>
            <person name="Martin F."/>
            <person name="Silar P."/>
            <person name="Natvig D.O."/>
            <person name="Lalanne C."/>
            <person name="Gautier V."/>
            <person name="Ament-Velasquez S.L."/>
            <person name="Kruys A."/>
            <person name="Hutchinson M.I."/>
            <person name="Powell A.J."/>
            <person name="Barry K."/>
            <person name="Miller A.N."/>
            <person name="Grigoriev I.V."/>
            <person name="Debuchy R."/>
            <person name="Gladieux P."/>
            <person name="Hiltunen Thoren M."/>
            <person name="Johannesson H."/>
        </authorList>
    </citation>
    <scope>NUCLEOTIDE SEQUENCE</scope>
    <source>
        <strain evidence="2">CBS 990.96</strain>
    </source>
</reference>
<dbReference type="InterPro" id="IPR006551">
    <property type="entry name" value="Polynucleotide_phosphatase"/>
</dbReference>
<dbReference type="GO" id="GO:0046404">
    <property type="term" value="F:ATP-dependent polydeoxyribonucleotide 5'-hydroxyl-kinase activity"/>
    <property type="evidence" value="ECO:0007669"/>
    <property type="project" value="TreeGrafter"/>
</dbReference>
<dbReference type="Gene3D" id="3.40.50.1000">
    <property type="entry name" value="HAD superfamily/HAD-like"/>
    <property type="match status" value="1"/>
</dbReference>
<accession>A0AAN6YQ30</accession>
<keyword evidence="3" id="KW-1185">Reference proteome</keyword>
<feature type="compositionally biased region" description="Low complexity" evidence="1">
    <location>
        <begin position="35"/>
        <end position="44"/>
    </location>
</feature>
<reference evidence="2" key="2">
    <citation type="submission" date="2023-05" db="EMBL/GenBank/DDBJ databases">
        <authorList>
            <consortium name="Lawrence Berkeley National Laboratory"/>
            <person name="Steindorff A."/>
            <person name="Hensen N."/>
            <person name="Bonometti L."/>
            <person name="Westerberg I."/>
            <person name="Brannstrom I.O."/>
            <person name="Guillou S."/>
            <person name="Cros-Aarteil S."/>
            <person name="Calhoun S."/>
            <person name="Haridas S."/>
            <person name="Kuo A."/>
            <person name="Mondo S."/>
            <person name="Pangilinan J."/>
            <person name="Riley R."/>
            <person name="Labutti K."/>
            <person name="Andreopoulos B."/>
            <person name="Lipzen A."/>
            <person name="Chen C."/>
            <person name="Yanf M."/>
            <person name="Daum C."/>
            <person name="Ng V."/>
            <person name="Clum A."/>
            <person name="Ohm R."/>
            <person name="Martin F."/>
            <person name="Silar P."/>
            <person name="Natvig D."/>
            <person name="Lalanne C."/>
            <person name="Gautier V."/>
            <person name="Ament-Velasquez S.L."/>
            <person name="Kruys A."/>
            <person name="Hutchinson M.I."/>
            <person name="Powell A.J."/>
            <person name="Barry K."/>
            <person name="Miller A.N."/>
            <person name="Grigoriev I.V."/>
            <person name="Debuchy R."/>
            <person name="Gladieux P."/>
            <person name="Thoren M.H."/>
            <person name="Johannesson H."/>
        </authorList>
    </citation>
    <scope>NUCLEOTIDE SEQUENCE</scope>
    <source>
        <strain evidence="2">CBS 990.96</strain>
    </source>
</reference>
<evidence type="ECO:0000256" key="1">
    <source>
        <dbReference type="SAM" id="MobiDB-lite"/>
    </source>
</evidence>
<gene>
    <name evidence="2" type="ORF">QBC38DRAFT_448333</name>
</gene>
<dbReference type="Proteomes" id="UP001301958">
    <property type="component" value="Unassembled WGS sequence"/>
</dbReference>
<comment type="caution">
    <text evidence="2">The sequence shown here is derived from an EMBL/GenBank/DDBJ whole genome shotgun (WGS) entry which is preliminary data.</text>
</comment>
<protein>
    <submittedName>
        <fullName evidence="2">Bifunctional polynucleotide phosphatase/kinase</fullName>
    </submittedName>
</protein>
<dbReference type="EMBL" id="MU865475">
    <property type="protein sequence ID" value="KAK4222388.1"/>
    <property type="molecule type" value="Genomic_DNA"/>
</dbReference>
<dbReference type="InterPro" id="IPR036412">
    <property type="entry name" value="HAD-like_sf"/>
</dbReference>
<evidence type="ECO:0000313" key="2">
    <source>
        <dbReference type="EMBL" id="KAK4222388.1"/>
    </source>
</evidence>
<dbReference type="FunFam" id="3.40.50.300:FF:000737">
    <property type="entry name" value="Bifunctional polynucleotide phosphatase/kinase"/>
    <property type="match status" value="1"/>
</dbReference>
<dbReference type="GO" id="GO:0006281">
    <property type="term" value="P:DNA repair"/>
    <property type="evidence" value="ECO:0007669"/>
    <property type="project" value="TreeGrafter"/>
</dbReference>
<sequence length="490" mass="56002">MSPSKNMKAPSITGSKRPAPDSRPVSPPPLKRKTVQTTITKTTVANFFTPTSQKPKDPTIWTERSPDKDTPATLLVAKYVSPDNKSEEKNKASKRRKIAAFDLDSTLITSASGKKHPEDPSDWKWWHHSVPRRLRILYEEESVSRISPFLSHISKSNYSSSFRFHIIIFTNQGGLTLHPDRKSKAPPKKHTERVPNFKQKCNAVISSLNIPRITLYAATGKDIFRKPRTGMWDEMLKDLDLSFDEIELQNSFFVGDAAGRGPLGGTKDFSCSDRNMAANIGINFLTPEEYFLEEKPREFGRDFDLENWHFGKLGDDHEWEKKEEKEMVLFVGPPGAGKSTFFWKVLEPLGYMRINQDTLKTRAKCLKAAEDLLKGEEKTCHLAIDATNPDADTRAEWVQLAKKHKVPIRCIWFKTPLELCAHNDAVRGLNKNHAGHNPEMRDLLPSLAFNSFKSRFKVPTEEEGLEKVIPVEFKFRGTEEEYKIWGRYWV</sequence>
<dbReference type="Pfam" id="PF13671">
    <property type="entry name" value="AAA_33"/>
    <property type="match status" value="1"/>
</dbReference>
<proteinExistence type="predicted"/>
<dbReference type="Pfam" id="PF08645">
    <property type="entry name" value="PNK3P"/>
    <property type="match status" value="1"/>
</dbReference>
<dbReference type="SUPFAM" id="SSF56784">
    <property type="entry name" value="HAD-like"/>
    <property type="match status" value="1"/>
</dbReference>
<dbReference type="InterPro" id="IPR027417">
    <property type="entry name" value="P-loop_NTPase"/>
</dbReference>
<dbReference type="SUPFAM" id="SSF52540">
    <property type="entry name" value="P-loop containing nucleoside triphosphate hydrolases"/>
    <property type="match status" value="1"/>
</dbReference>
<dbReference type="NCBIfam" id="TIGR01664">
    <property type="entry name" value="DNA-3'-Pase"/>
    <property type="match status" value="1"/>
</dbReference>
<dbReference type="GO" id="GO:0046403">
    <property type="term" value="F:polynucleotide 3'-phosphatase activity"/>
    <property type="evidence" value="ECO:0007669"/>
    <property type="project" value="TreeGrafter"/>
</dbReference>
<feature type="region of interest" description="Disordered" evidence="1">
    <location>
        <begin position="1"/>
        <end position="68"/>
    </location>
</feature>
<name>A0AAN6YQ30_9PEZI</name>
<dbReference type="InterPro" id="IPR023214">
    <property type="entry name" value="HAD_sf"/>
</dbReference>